<evidence type="ECO:0000313" key="2">
    <source>
        <dbReference type="Proteomes" id="UP000198406"/>
    </source>
</evidence>
<comment type="caution">
    <text evidence="1">The sequence shown here is derived from an EMBL/GenBank/DDBJ whole genome shotgun (WGS) entry which is preliminary data.</text>
</comment>
<name>A0A1Z5K288_FISSO</name>
<sequence length="141" mass="15693">MNCDDQMLSAYQCLIRKQIELFAAGEEDTCTIGQGRNRRVQLGQVGLRCKHCRDIPKLAKTKGAVYFPFKIDNVYQACQNMAAVHLCDNCPNIPATIRAELQRLAKESKSTAGGGKRYWAEGVRVAGIVEDAEGRLQFRGE</sequence>
<dbReference type="InParanoid" id="A0A1Z5K288"/>
<dbReference type="AlphaFoldDB" id="A0A1Z5K288"/>
<evidence type="ECO:0000313" key="1">
    <source>
        <dbReference type="EMBL" id="GAX20390.1"/>
    </source>
</evidence>
<reference evidence="1 2" key="1">
    <citation type="journal article" date="2015" name="Plant Cell">
        <title>Oil accumulation by the oleaginous diatom Fistulifera solaris as revealed by the genome and transcriptome.</title>
        <authorList>
            <person name="Tanaka T."/>
            <person name="Maeda Y."/>
            <person name="Veluchamy A."/>
            <person name="Tanaka M."/>
            <person name="Abida H."/>
            <person name="Marechal E."/>
            <person name="Bowler C."/>
            <person name="Muto M."/>
            <person name="Sunaga Y."/>
            <person name="Tanaka M."/>
            <person name="Yoshino T."/>
            <person name="Taniguchi T."/>
            <person name="Fukuda Y."/>
            <person name="Nemoto M."/>
            <person name="Matsumoto M."/>
            <person name="Wong P.S."/>
            <person name="Aburatani S."/>
            <person name="Fujibuchi W."/>
        </authorList>
    </citation>
    <scope>NUCLEOTIDE SEQUENCE [LARGE SCALE GENOMIC DNA]</scope>
    <source>
        <strain evidence="1 2">JPCC DA0580</strain>
    </source>
</reference>
<accession>A0A1Z5K288</accession>
<proteinExistence type="predicted"/>
<keyword evidence="2" id="KW-1185">Reference proteome</keyword>
<dbReference type="OrthoDB" id="47491at2759"/>
<organism evidence="1 2">
    <name type="scientific">Fistulifera solaris</name>
    <name type="common">Oleaginous diatom</name>
    <dbReference type="NCBI Taxonomy" id="1519565"/>
    <lineage>
        <taxon>Eukaryota</taxon>
        <taxon>Sar</taxon>
        <taxon>Stramenopiles</taxon>
        <taxon>Ochrophyta</taxon>
        <taxon>Bacillariophyta</taxon>
        <taxon>Bacillariophyceae</taxon>
        <taxon>Bacillariophycidae</taxon>
        <taxon>Naviculales</taxon>
        <taxon>Naviculaceae</taxon>
        <taxon>Fistulifera</taxon>
    </lineage>
</organism>
<gene>
    <name evidence="1" type="ORF">FisN_9Hu107</name>
</gene>
<protein>
    <submittedName>
        <fullName evidence="1">Uncharacterized protein</fullName>
    </submittedName>
</protein>
<dbReference type="Proteomes" id="UP000198406">
    <property type="component" value="Unassembled WGS sequence"/>
</dbReference>
<dbReference type="EMBL" id="BDSP01000147">
    <property type="protein sequence ID" value="GAX20390.1"/>
    <property type="molecule type" value="Genomic_DNA"/>
</dbReference>